<proteinExistence type="predicted"/>
<gene>
    <name evidence="2" type="ORF">UFOVP1174_51</name>
</gene>
<feature type="region of interest" description="Disordered" evidence="1">
    <location>
        <begin position="1"/>
        <end position="50"/>
    </location>
</feature>
<evidence type="ECO:0000313" key="2">
    <source>
        <dbReference type="EMBL" id="CAB4188609.1"/>
    </source>
</evidence>
<accession>A0A6J5QVA7</accession>
<organism evidence="2">
    <name type="scientific">uncultured Caudovirales phage</name>
    <dbReference type="NCBI Taxonomy" id="2100421"/>
    <lineage>
        <taxon>Viruses</taxon>
        <taxon>Duplodnaviria</taxon>
        <taxon>Heunggongvirae</taxon>
        <taxon>Uroviricota</taxon>
        <taxon>Caudoviricetes</taxon>
        <taxon>Peduoviridae</taxon>
        <taxon>Maltschvirus</taxon>
        <taxon>Maltschvirus maltsch</taxon>
    </lineage>
</organism>
<name>A0A6J5QVA7_9CAUD</name>
<dbReference type="EMBL" id="LR797128">
    <property type="protein sequence ID" value="CAB4188609.1"/>
    <property type="molecule type" value="Genomic_DNA"/>
</dbReference>
<protein>
    <submittedName>
        <fullName evidence="2">Uncharacterized protein</fullName>
    </submittedName>
</protein>
<feature type="compositionally biased region" description="Basic residues" evidence="1">
    <location>
        <begin position="32"/>
        <end position="50"/>
    </location>
</feature>
<sequence>MSEGERKGGANEAAGSRDAQRNLGRIPAPKAIGRKNLKPKFKQGRKGRGE</sequence>
<evidence type="ECO:0000256" key="1">
    <source>
        <dbReference type="SAM" id="MobiDB-lite"/>
    </source>
</evidence>
<reference evidence="2" key="1">
    <citation type="submission" date="2020-05" db="EMBL/GenBank/DDBJ databases">
        <authorList>
            <person name="Chiriac C."/>
            <person name="Salcher M."/>
            <person name="Ghai R."/>
            <person name="Kavagutti S V."/>
        </authorList>
    </citation>
    <scope>NUCLEOTIDE SEQUENCE</scope>
</reference>